<feature type="signal peptide" evidence="5">
    <location>
        <begin position="1"/>
        <end position="18"/>
    </location>
</feature>
<proteinExistence type="predicted"/>
<dbReference type="InterPro" id="IPR008979">
    <property type="entry name" value="Galactose-bd-like_sf"/>
</dbReference>
<keyword evidence="4" id="KW-0812">Transmembrane</keyword>
<keyword evidence="1" id="KW-0547">Nucleotide-binding</keyword>
<dbReference type="SUPFAM" id="SSF56112">
    <property type="entry name" value="Protein kinase-like (PK-like)"/>
    <property type="match status" value="1"/>
</dbReference>
<dbReference type="OrthoDB" id="10026285at2759"/>
<dbReference type="InterPro" id="IPR000719">
    <property type="entry name" value="Prot_kinase_dom"/>
</dbReference>
<dbReference type="PANTHER" id="PTHR24418">
    <property type="entry name" value="TYROSINE-PROTEIN KINASE"/>
    <property type="match status" value="1"/>
</dbReference>
<keyword evidence="2" id="KW-0067">ATP-binding</keyword>
<evidence type="ECO:0000259" key="6">
    <source>
        <dbReference type="PROSITE" id="PS50011"/>
    </source>
</evidence>
<dbReference type="AlphaFoldDB" id="A0A814J927"/>
<protein>
    <recommendedName>
        <fullName evidence="6">Protein kinase domain-containing protein</fullName>
    </recommendedName>
</protein>
<evidence type="ECO:0000313" key="7">
    <source>
        <dbReference type="EMBL" id="CAF1033569.1"/>
    </source>
</evidence>
<evidence type="ECO:0000313" key="8">
    <source>
        <dbReference type="Proteomes" id="UP000663852"/>
    </source>
</evidence>
<dbReference type="InterPro" id="IPR050198">
    <property type="entry name" value="Non-receptor_tyrosine_kinases"/>
</dbReference>
<feature type="domain" description="Protein kinase" evidence="6">
    <location>
        <begin position="442"/>
        <end position="756"/>
    </location>
</feature>
<dbReference type="EMBL" id="CAJNOJ010000072">
    <property type="protein sequence ID" value="CAF1033569.1"/>
    <property type="molecule type" value="Genomic_DNA"/>
</dbReference>
<evidence type="ECO:0000256" key="5">
    <source>
        <dbReference type="SAM" id="SignalP"/>
    </source>
</evidence>
<dbReference type="Gene3D" id="2.60.120.260">
    <property type="entry name" value="Galactose-binding domain-like"/>
    <property type="match status" value="1"/>
</dbReference>
<evidence type="ECO:0000256" key="2">
    <source>
        <dbReference type="ARBA" id="ARBA00022840"/>
    </source>
</evidence>
<dbReference type="Pfam" id="PF07714">
    <property type="entry name" value="PK_Tyr_Ser-Thr"/>
    <property type="match status" value="1"/>
</dbReference>
<gene>
    <name evidence="7" type="ORF">EDS130_LOCUS16538</name>
</gene>
<accession>A0A814J927</accession>
<dbReference type="InterPro" id="IPR011009">
    <property type="entry name" value="Kinase-like_dom_sf"/>
</dbReference>
<feature type="transmembrane region" description="Helical" evidence="4">
    <location>
        <begin position="361"/>
        <end position="385"/>
    </location>
</feature>
<feature type="chain" id="PRO_5032990843" description="Protein kinase domain-containing protein" evidence="5">
    <location>
        <begin position="19"/>
        <end position="758"/>
    </location>
</feature>
<dbReference type="Gene3D" id="1.10.510.10">
    <property type="entry name" value="Transferase(Phosphotransferase) domain 1"/>
    <property type="match status" value="1"/>
</dbReference>
<dbReference type="SUPFAM" id="SSF49785">
    <property type="entry name" value="Galactose-binding domain-like"/>
    <property type="match status" value="1"/>
</dbReference>
<keyword evidence="3" id="KW-0675">Receptor</keyword>
<keyword evidence="5" id="KW-0732">Signal</keyword>
<dbReference type="InterPro" id="IPR001245">
    <property type="entry name" value="Ser-Thr/Tyr_kinase_cat_dom"/>
</dbReference>
<keyword evidence="4" id="KW-1133">Transmembrane helix</keyword>
<dbReference type="PROSITE" id="PS50011">
    <property type="entry name" value="PROTEIN_KINASE_DOM"/>
    <property type="match status" value="1"/>
</dbReference>
<evidence type="ECO:0000256" key="1">
    <source>
        <dbReference type="ARBA" id="ARBA00022741"/>
    </source>
</evidence>
<dbReference type="GO" id="GO:0005524">
    <property type="term" value="F:ATP binding"/>
    <property type="evidence" value="ECO:0007669"/>
    <property type="project" value="UniProtKB-KW"/>
</dbReference>
<dbReference type="GO" id="GO:0004672">
    <property type="term" value="F:protein kinase activity"/>
    <property type="evidence" value="ECO:0007669"/>
    <property type="project" value="InterPro"/>
</dbReference>
<name>A0A814J927_ADIRI</name>
<evidence type="ECO:0000256" key="3">
    <source>
        <dbReference type="ARBA" id="ARBA00023170"/>
    </source>
</evidence>
<organism evidence="7 8">
    <name type="scientific">Adineta ricciae</name>
    <name type="common">Rotifer</name>
    <dbReference type="NCBI Taxonomy" id="249248"/>
    <lineage>
        <taxon>Eukaryota</taxon>
        <taxon>Metazoa</taxon>
        <taxon>Spiralia</taxon>
        <taxon>Gnathifera</taxon>
        <taxon>Rotifera</taxon>
        <taxon>Eurotatoria</taxon>
        <taxon>Bdelloidea</taxon>
        <taxon>Adinetida</taxon>
        <taxon>Adinetidae</taxon>
        <taxon>Adineta</taxon>
    </lineage>
</organism>
<reference evidence="7" key="1">
    <citation type="submission" date="2021-02" db="EMBL/GenBank/DDBJ databases">
        <authorList>
            <person name="Nowell W R."/>
        </authorList>
    </citation>
    <scope>NUCLEOTIDE SEQUENCE</scope>
</reference>
<dbReference type="Proteomes" id="UP000663852">
    <property type="component" value="Unassembled WGS sequence"/>
</dbReference>
<comment type="caution">
    <text evidence="7">The sequence shown here is derived from an EMBL/GenBank/DDBJ whole genome shotgun (WGS) entry which is preliminary data.</text>
</comment>
<keyword evidence="4" id="KW-0472">Membrane</keyword>
<evidence type="ECO:0000256" key="4">
    <source>
        <dbReference type="SAM" id="Phobius"/>
    </source>
</evidence>
<sequence>MGFITRLLFFSLPLLVQGNICNEPVRLNSRQQKSSLYCSSCSIHIGGQTSSPIIQLEMSSLTQLTGINVQYPNNDDEEDNEKNSKKGSYFLEYRRTQDGPWRAYGQRRQRKIFIERRRLFFNDNDNSNRTRTFLPSIIARQVRLIFLTASISTCARIQLFGCQSQSGLISTRFSHKSILNSDVKYDGLITNTTVRGGIGTLNDGDTYQFLRWSPSPEPILLLFAFDSIREFHSINLDLKCSVLFSSSCAVKINVGILDIVSSNNIWTNRFQSLEIENSQQVDNTTITHLILAVAKTKGQFVIIQVNTKEGLALSEVTFHNQNENNEEDIVPSSIYIENNLRRLESIALTSIPDDIKLYGKLLHVLLLIIVVCTVLAIFLFISCIFTRKQKDEPEAIVGETVRSLASVTTTTDDDNTQNQSHGDVYSELDNNDIVISNCLEYINAEKIVNESARATIRALPSYRQSAASRYSISNIVSLTECFTEIDSSDIIIIQNLGVQNHHECFYSEYGQSKTPVILLEEEKNEFFNLSKSITHANIVTCFGYVNVSPERCFLVSEFSQMNLFEHCQTLLPENSSTLTTLMDYLNQIISALVHIESLKIIIRDLTLPNCLLFDSQTIKLSDYAKKDDRYSSRYVQQIPIRWLPGDIIAGDENWSIQTTIFMFGTLLFELFHLGLYIPYHDLNDDEVLQFFRDVWSNSKQNGIEPSVLCFATHFPRPTLCNDRLYALIERCLSWSSLDRPSFRELSLCLDETATVLSQ</sequence>
<dbReference type="Gene3D" id="2.60.120.1190">
    <property type="match status" value="1"/>
</dbReference>